<name>A0A0D9NIJ4_METAN</name>
<reference evidence="3" key="1">
    <citation type="journal article" date="2014" name="BMC Genomics">
        <title>The genome sequence of the biocontrol fungus Metarhizium anisopliae and comparative genomics of Metarhizium species.</title>
        <authorList>
            <person name="Pattemore J.A."/>
            <person name="Hane J.K."/>
            <person name="Williams A.H."/>
            <person name="Wilson B.A."/>
            <person name="Stodart B.J."/>
            <person name="Ash G.J."/>
        </authorList>
    </citation>
    <scope>NUCLEOTIDE SEQUENCE [LARGE SCALE GENOMIC DNA]</scope>
    <source>
        <strain evidence="3">BRIP 53293</strain>
    </source>
</reference>
<dbReference type="SUPFAM" id="SSF81901">
    <property type="entry name" value="HCP-like"/>
    <property type="match status" value="1"/>
</dbReference>
<accession>A0A0D9NIJ4</accession>
<dbReference type="InterPro" id="IPR024983">
    <property type="entry name" value="CHAT_dom"/>
</dbReference>
<evidence type="ECO:0000313" key="3">
    <source>
        <dbReference type="Proteomes" id="UP000054544"/>
    </source>
</evidence>
<dbReference type="InterPro" id="IPR011990">
    <property type="entry name" value="TPR-like_helical_dom_sf"/>
</dbReference>
<feature type="domain" description="CHAT" evidence="1">
    <location>
        <begin position="694"/>
        <end position="986"/>
    </location>
</feature>
<dbReference type="InterPro" id="IPR012344">
    <property type="entry name" value="Matrix_HIV/RSV_N"/>
</dbReference>
<evidence type="ECO:0000313" key="2">
    <source>
        <dbReference type="EMBL" id="KJK73789.1"/>
    </source>
</evidence>
<keyword evidence="3" id="KW-1185">Reference proteome</keyword>
<dbReference type="PANTHER" id="PTHR19959">
    <property type="entry name" value="KINESIN LIGHT CHAIN"/>
    <property type="match status" value="1"/>
</dbReference>
<dbReference type="EMBL" id="KE384778">
    <property type="protein sequence ID" value="KJK73789.1"/>
    <property type="molecule type" value="Genomic_DNA"/>
</dbReference>
<dbReference type="Gene3D" id="1.10.150.90">
    <property type="entry name" value="Immunodeficiency lentiviruses, gag gene matrix protein p17"/>
    <property type="match status" value="1"/>
</dbReference>
<dbReference type="Gene3D" id="1.25.40.10">
    <property type="entry name" value="Tetratricopeptide repeat domain"/>
    <property type="match status" value="3"/>
</dbReference>
<gene>
    <name evidence="2" type="ORF">H634G_10934</name>
</gene>
<evidence type="ECO:0000259" key="1">
    <source>
        <dbReference type="Pfam" id="PF12770"/>
    </source>
</evidence>
<organism evidence="2 3">
    <name type="scientific">Metarhizium anisopliae BRIP 53293</name>
    <dbReference type="NCBI Taxonomy" id="1291518"/>
    <lineage>
        <taxon>Eukaryota</taxon>
        <taxon>Fungi</taxon>
        <taxon>Dikarya</taxon>
        <taxon>Ascomycota</taxon>
        <taxon>Pezizomycotina</taxon>
        <taxon>Sordariomycetes</taxon>
        <taxon>Hypocreomycetidae</taxon>
        <taxon>Hypocreales</taxon>
        <taxon>Clavicipitaceae</taxon>
        <taxon>Metarhizium</taxon>
    </lineage>
</organism>
<proteinExistence type="predicted"/>
<dbReference type="AlphaFoldDB" id="A0A0D9NIJ4"/>
<dbReference type="STRING" id="1291518.A0A0D9NIJ4"/>
<dbReference type="Pfam" id="PF12770">
    <property type="entry name" value="CHAT"/>
    <property type="match status" value="1"/>
</dbReference>
<dbReference type="PANTHER" id="PTHR19959:SF119">
    <property type="entry name" value="FUNGAL LIPASE-LIKE DOMAIN-CONTAINING PROTEIN"/>
    <property type="match status" value="1"/>
</dbReference>
<dbReference type="Proteomes" id="UP000054544">
    <property type="component" value="Unassembled WGS sequence"/>
</dbReference>
<dbReference type="SUPFAM" id="SSF48452">
    <property type="entry name" value="TPR-like"/>
    <property type="match status" value="1"/>
</dbReference>
<dbReference type="Pfam" id="PF13374">
    <property type="entry name" value="TPR_10"/>
    <property type="match status" value="1"/>
</dbReference>
<sequence>MPINHPNRARLLDSLANELQIRYESMGEIADLEEAIASTRQAIDLTPVHSPDRAVIMNNLGIKLQMRYKRIGKIADLDEAITCARQSIDLTPVSNPIRGSRINNLGINLRIRYERMGVIANLEEAITYTRQAVDLAPINHPIRARLLDSLANELQIRYERMGEIADLEEAIASTRQALDLTPIEHSDRKIILSNLGIKLRIRYERTGEIANLEEAISSTRQAIGLTSVDSPDRATAINNLGIKLQIRYERTGEMADLEESITYARQAIDLTPINHPILAGRMNNLGIRLGIRYKRLGELADIEEAIASTRRAIDLTPIDHPIRADRMNNLGNKLQIRYKRTREIADLEEAISSTRQAVDLIPINHPNRARILSNLGIKLQVLYERKGEIADLEEAIASTRQAIDLIPKDSPDRAVTMNNLGIKLQIRYERTGEIADLQGASAQLFNAWNSQISPPFIRIRAAARCLSLLALQSKHETAAQLGQAVIDLLPTVSTRVLDRSDQQFVMSTFAGVAANVCAFLLACNRPSQAIEYLEKGRAVIIGQLVDGRSDISSLRISHPDIAHRFEMLRDEISKPVSQLHHDSGRAQEVVSRREAVARFDACVSEIRALDGYESFLLGQKAIEMQQYAIGGTIVVVNITTFRSDAILISEGSTRTLHLPKLLASDVTAWIDKEWTGRGIPKSERPKKNKEFLGYLTWLWDVCVKTIIDKVYEVHGATNSLPRIWWIGTGLGSSMPFHAAGVHTPGSVENALARAISSYTPSIKSLGYAQERARIIDRSPGYILLSTMPSTPGKRNLAGVVEETEEIIKITTGYMPMKLMDLPSVEQVVDSLSTCSIVHFACHGSTDHTDPSNSGLILQRVSNGGQVEQDRLTVRKVSELNLLSAQIAYLSACSTAENGVARLSDEVIHVVSGFQVAGFPHVIGCLWPSYDRACVEGARVFYNSLFSLRRTGWNGHEVAWAVREMVMALRQEWLAVPLAWAQFLHFGA</sequence>
<protein>
    <recommendedName>
        <fullName evidence="1">CHAT domain-containing protein</fullName>
    </recommendedName>
</protein>